<evidence type="ECO:0000313" key="2">
    <source>
        <dbReference type="Proteomes" id="UP001176429"/>
    </source>
</evidence>
<dbReference type="Pfam" id="PF12244">
    <property type="entry name" value="DUF3606"/>
    <property type="match status" value="1"/>
</dbReference>
<accession>A0ABT9B751</accession>
<dbReference type="InterPro" id="IPR022037">
    <property type="entry name" value="DUF3606"/>
</dbReference>
<dbReference type="EMBL" id="JAUQSY010000003">
    <property type="protein sequence ID" value="MDO7874099.1"/>
    <property type="molecule type" value="Genomic_DNA"/>
</dbReference>
<comment type="caution">
    <text evidence="1">The sequence shown here is derived from an EMBL/GenBank/DDBJ whole genome shotgun (WGS) entry which is preliminary data.</text>
</comment>
<sequence>MSSPHTTPPPADPARVNVLSTNEVNYWCHTLNCTETRLRNAVLAVGVLAVDVRGYLNR</sequence>
<protein>
    <submittedName>
        <fullName evidence="1">DUF3606 domain-containing protein</fullName>
    </submittedName>
</protein>
<reference evidence="1" key="1">
    <citation type="submission" date="2023-07" db="EMBL/GenBank/DDBJ databases">
        <authorList>
            <person name="Kim M.K."/>
        </authorList>
    </citation>
    <scope>NUCLEOTIDE SEQUENCE</scope>
    <source>
        <strain evidence="1">ASUV-10-1</strain>
    </source>
</reference>
<dbReference type="Proteomes" id="UP001176429">
    <property type="component" value="Unassembled WGS sequence"/>
</dbReference>
<dbReference type="RefSeq" id="WP_305005416.1">
    <property type="nucleotide sequence ID" value="NZ_JAUQSY010000003.1"/>
</dbReference>
<proteinExistence type="predicted"/>
<gene>
    <name evidence="1" type="ORF">Q5H93_05090</name>
</gene>
<evidence type="ECO:0000313" key="1">
    <source>
        <dbReference type="EMBL" id="MDO7874099.1"/>
    </source>
</evidence>
<organism evidence="1 2">
    <name type="scientific">Hymenobacter aranciens</name>
    <dbReference type="NCBI Taxonomy" id="3063996"/>
    <lineage>
        <taxon>Bacteria</taxon>
        <taxon>Pseudomonadati</taxon>
        <taxon>Bacteroidota</taxon>
        <taxon>Cytophagia</taxon>
        <taxon>Cytophagales</taxon>
        <taxon>Hymenobacteraceae</taxon>
        <taxon>Hymenobacter</taxon>
    </lineage>
</organism>
<keyword evidence="2" id="KW-1185">Reference proteome</keyword>
<name>A0ABT9B751_9BACT</name>